<dbReference type="PANTHER" id="PTHR42695:SF5">
    <property type="entry name" value="GLUTAMINE AMIDOTRANSFERASE YLR126C-RELATED"/>
    <property type="match status" value="1"/>
</dbReference>
<feature type="domain" description="Glutamine amidotransferase" evidence="1">
    <location>
        <begin position="33"/>
        <end position="183"/>
    </location>
</feature>
<dbReference type="Gene3D" id="3.40.50.880">
    <property type="match status" value="1"/>
</dbReference>
<organism evidence="2 3">
    <name type="scientific">Sphingobacterium athyrii</name>
    <dbReference type="NCBI Taxonomy" id="2152717"/>
    <lineage>
        <taxon>Bacteria</taxon>
        <taxon>Pseudomonadati</taxon>
        <taxon>Bacteroidota</taxon>
        <taxon>Sphingobacteriia</taxon>
        <taxon>Sphingobacteriales</taxon>
        <taxon>Sphingobacteriaceae</taxon>
        <taxon>Sphingobacterium</taxon>
    </lineage>
</organism>
<dbReference type="Proteomes" id="UP000250831">
    <property type="component" value="Unassembled WGS sequence"/>
</dbReference>
<gene>
    <name evidence="2" type="ORF">DCO56_06230</name>
</gene>
<dbReference type="EMBL" id="QCXX01000001">
    <property type="protein sequence ID" value="PUV26533.1"/>
    <property type="molecule type" value="Genomic_DNA"/>
</dbReference>
<dbReference type="InterPro" id="IPR044992">
    <property type="entry name" value="ChyE-like"/>
</dbReference>
<accession>A0A363P0Y3</accession>
<comment type="caution">
    <text evidence="2">The sequence shown here is derived from an EMBL/GenBank/DDBJ whole genome shotgun (WGS) entry which is preliminary data.</text>
</comment>
<keyword evidence="2" id="KW-0436">Ligase</keyword>
<evidence type="ECO:0000313" key="2">
    <source>
        <dbReference type="EMBL" id="PUV26533.1"/>
    </source>
</evidence>
<dbReference type="PANTHER" id="PTHR42695">
    <property type="entry name" value="GLUTAMINE AMIDOTRANSFERASE YLR126C-RELATED"/>
    <property type="match status" value="1"/>
</dbReference>
<dbReference type="CDD" id="cd01741">
    <property type="entry name" value="GATase1_1"/>
    <property type="match status" value="1"/>
</dbReference>
<dbReference type="SUPFAM" id="SSF52317">
    <property type="entry name" value="Class I glutamine amidotransferase-like"/>
    <property type="match status" value="1"/>
</dbReference>
<dbReference type="NCBIfam" id="NF006098">
    <property type="entry name" value="PRK08250.1"/>
    <property type="match status" value="1"/>
</dbReference>
<sequence>MNVHFIQHEDFEAPGAYLQWAVSRQHKTSFSRVYQNETLPQDSVTIDLLVIMGGPQSPDSSPQEYPYYDAPAEIALIKQCIYAGKAVIGVCLGAQLIGEALGTTYEPSPEKEIGVFAIQLTEDGLQDKKIQHFGKSLAVGHWHNDMPGLSAGSQVLATSAGCPRQIVKYNDLVYGFQCHMELNAEVVELLIKAEKDLLHKSQAHRFVQTPDQIRSYDYTEMNYKLFQFLDHLEATYRYKKK</sequence>
<name>A0A363P0Y3_9SPHI</name>
<keyword evidence="3" id="KW-1185">Reference proteome</keyword>
<evidence type="ECO:0000259" key="1">
    <source>
        <dbReference type="Pfam" id="PF00117"/>
    </source>
</evidence>
<dbReference type="RefSeq" id="WP_108632825.1">
    <property type="nucleotide sequence ID" value="NZ_QCXX01000001.1"/>
</dbReference>
<proteinExistence type="predicted"/>
<dbReference type="AlphaFoldDB" id="A0A363P0Y3"/>
<dbReference type="Pfam" id="PF00117">
    <property type="entry name" value="GATase"/>
    <property type="match status" value="1"/>
</dbReference>
<dbReference type="InterPro" id="IPR017926">
    <property type="entry name" value="GATASE"/>
</dbReference>
<reference evidence="2 3" key="1">
    <citation type="submission" date="2018-04" db="EMBL/GenBank/DDBJ databases">
        <title>Sphingobacterium sp. M46 Genome.</title>
        <authorList>
            <person name="Cheng J."/>
            <person name="Li Y."/>
        </authorList>
    </citation>
    <scope>NUCLEOTIDE SEQUENCE [LARGE SCALE GENOMIC DNA]</scope>
    <source>
        <strain evidence="2 3">M46</strain>
    </source>
</reference>
<dbReference type="EC" id="6.3.5.2" evidence="2"/>
<dbReference type="GO" id="GO:0016740">
    <property type="term" value="F:transferase activity"/>
    <property type="evidence" value="ECO:0007669"/>
    <property type="project" value="UniProtKB-KW"/>
</dbReference>
<keyword evidence="2" id="KW-0808">Transferase</keyword>
<dbReference type="GO" id="GO:0003922">
    <property type="term" value="F:GMP synthase (glutamine-hydrolyzing) activity"/>
    <property type="evidence" value="ECO:0007669"/>
    <property type="project" value="UniProtKB-EC"/>
</dbReference>
<dbReference type="PROSITE" id="PS51273">
    <property type="entry name" value="GATASE_TYPE_1"/>
    <property type="match status" value="1"/>
</dbReference>
<protein>
    <submittedName>
        <fullName evidence="2">Glutamine amidotransferase</fullName>
        <ecNumber evidence="2">6.3.5.2</ecNumber>
    </submittedName>
</protein>
<dbReference type="OrthoDB" id="9807137at2"/>
<evidence type="ECO:0000313" key="3">
    <source>
        <dbReference type="Proteomes" id="UP000250831"/>
    </source>
</evidence>
<dbReference type="GO" id="GO:0005829">
    <property type="term" value="C:cytosol"/>
    <property type="evidence" value="ECO:0007669"/>
    <property type="project" value="TreeGrafter"/>
</dbReference>
<dbReference type="InterPro" id="IPR029062">
    <property type="entry name" value="Class_I_gatase-like"/>
</dbReference>
<dbReference type="FunFam" id="3.40.50.880:FF:000033">
    <property type="entry name" value="Glutamine amidotransferase class-I"/>
    <property type="match status" value="1"/>
</dbReference>
<keyword evidence="2" id="KW-0315">Glutamine amidotransferase</keyword>